<comment type="subcellular location">
    <subcellularLocation>
        <location evidence="1">Secreted</location>
    </subcellularLocation>
</comment>
<dbReference type="EMBL" id="FO082060">
    <property type="protein sequence ID" value="CCE23736.1"/>
    <property type="molecule type" value="Genomic_DNA"/>
</dbReference>
<evidence type="ECO:0000256" key="1">
    <source>
        <dbReference type="ARBA" id="ARBA00004613"/>
    </source>
</evidence>
<dbReference type="HOGENOM" id="CLU_1693974_0_0_6"/>
<dbReference type="InterPro" id="IPR034871">
    <property type="entry name" value="Allene_oxi_cyc_sf"/>
</dbReference>
<dbReference type="SMR" id="G4T3L1"/>
<sequence>MFDSLDRLILLVYFLSMTACTHCMPKTLITIADARTHQAKLVDIGELGDTEGDILTFDQPLLDEQGSRIGNNSGMCIRTRVGHSFQCQWTLTMTNGSIQVAGREFDKGTSVIAIVGGTGRYSGISGQMESVNNGDGTFTQILHYWVQ</sequence>
<dbReference type="AlphaFoldDB" id="G4T3L1"/>
<protein>
    <recommendedName>
        <fullName evidence="5">Dirigent protein</fullName>
    </recommendedName>
</protein>
<dbReference type="InterPro" id="IPR044859">
    <property type="entry name" value="Allene_oxi_cyc_Dirigent"/>
</dbReference>
<accession>G4T3L1</accession>
<dbReference type="GO" id="GO:0009695">
    <property type="term" value="P:jasmonic acid biosynthetic process"/>
    <property type="evidence" value="ECO:0007669"/>
    <property type="project" value="InterPro"/>
</dbReference>
<keyword evidence="2" id="KW-0964">Secreted</keyword>
<keyword evidence="4" id="KW-1185">Reference proteome</keyword>
<dbReference type="InterPro" id="IPR004265">
    <property type="entry name" value="Dirigent"/>
</dbReference>
<name>G4T3L1_META2</name>
<dbReference type="RefSeq" id="WP_014148528.1">
    <property type="nucleotide sequence ID" value="NC_016112.1"/>
</dbReference>
<dbReference type="GO" id="GO:0046423">
    <property type="term" value="F:allene-oxide cyclase activity"/>
    <property type="evidence" value="ECO:0007669"/>
    <property type="project" value="InterPro"/>
</dbReference>
<reference evidence="4" key="1">
    <citation type="journal article" date="2012" name="J. Bacteriol.">
        <title>Genome sequence of the haloalkaliphilic methanotrophic bacterium Methylomicrobium alcaliphilum 20Z.</title>
        <authorList>
            <person name="Vuilleumier S."/>
            <person name="Khmelenina V.N."/>
            <person name="Bringel F."/>
            <person name="Reshetnikov A.S."/>
            <person name="Lajus A."/>
            <person name="Mangenot S."/>
            <person name="Rouy Z."/>
            <person name="Op den Camp H.J."/>
            <person name="Jetten M.S."/>
            <person name="Dispirito A.A."/>
            <person name="Dunfield P."/>
            <person name="Klotz M.G."/>
            <person name="Semrau J.D."/>
            <person name="Stein L.Y."/>
            <person name="Barbe V."/>
            <person name="Medigue C."/>
            <person name="Trotsenko Y.A."/>
            <person name="Kalyuzhnaya M.G."/>
        </authorList>
    </citation>
    <scope>NUCLEOTIDE SEQUENCE [LARGE SCALE GENOMIC DNA]</scope>
    <source>
        <strain evidence="4">DSM 19304 / NCIMB 14124 / VKM B-2133 / 20Z</strain>
    </source>
</reference>
<organism evidence="3 4">
    <name type="scientific">Methylotuvimicrobium alcaliphilum (strain DSM 19304 / NCIMB 14124 / VKM B-2133 / 20Z)</name>
    <name type="common">Methylomicrobium alcaliphilum</name>
    <dbReference type="NCBI Taxonomy" id="1091494"/>
    <lineage>
        <taxon>Bacteria</taxon>
        <taxon>Pseudomonadati</taxon>
        <taxon>Pseudomonadota</taxon>
        <taxon>Gammaproteobacteria</taxon>
        <taxon>Methylococcales</taxon>
        <taxon>Methylococcaceae</taxon>
        <taxon>Methylotuvimicrobium</taxon>
    </lineage>
</organism>
<dbReference type="PROSITE" id="PS51257">
    <property type="entry name" value="PROKAR_LIPOPROTEIN"/>
    <property type="match status" value="1"/>
</dbReference>
<dbReference type="GO" id="GO:0017000">
    <property type="term" value="P:antibiotic biosynthetic process"/>
    <property type="evidence" value="ECO:0007669"/>
    <property type="project" value="InterPro"/>
</dbReference>
<dbReference type="Pfam" id="PF03018">
    <property type="entry name" value="Dirigent"/>
    <property type="match status" value="1"/>
</dbReference>
<dbReference type="SUPFAM" id="SSF141493">
    <property type="entry name" value="Allene oxide cyclase-like"/>
    <property type="match status" value="1"/>
</dbReference>
<gene>
    <name evidence="3" type="ordered locus">MEALZ_2050</name>
</gene>
<dbReference type="Proteomes" id="UP000008315">
    <property type="component" value="Chromosome"/>
</dbReference>
<proteinExistence type="predicted"/>
<evidence type="ECO:0000256" key="2">
    <source>
        <dbReference type="ARBA" id="ARBA00022525"/>
    </source>
</evidence>
<evidence type="ECO:0000313" key="4">
    <source>
        <dbReference type="Proteomes" id="UP000008315"/>
    </source>
</evidence>
<evidence type="ECO:0000313" key="3">
    <source>
        <dbReference type="EMBL" id="CCE23736.1"/>
    </source>
</evidence>
<evidence type="ECO:0008006" key="5">
    <source>
        <dbReference type="Google" id="ProtNLM"/>
    </source>
</evidence>
<dbReference type="Gene3D" id="2.40.480.10">
    <property type="entry name" value="Allene oxide cyclase-like"/>
    <property type="match status" value="1"/>
</dbReference>
<dbReference type="KEGG" id="mah:MEALZ_2050"/>